<feature type="chain" id="PRO_5038983108" evidence="1">
    <location>
        <begin position="23"/>
        <end position="254"/>
    </location>
</feature>
<dbReference type="AlphaFoldDB" id="A0A6L5G955"/>
<protein>
    <submittedName>
        <fullName evidence="2">Uncharacterized protein</fullName>
    </submittedName>
</protein>
<proteinExistence type="predicted"/>
<evidence type="ECO:0000313" key="3">
    <source>
        <dbReference type="Proteomes" id="UP000477750"/>
    </source>
</evidence>
<evidence type="ECO:0000256" key="1">
    <source>
        <dbReference type="SAM" id="SignalP"/>
    </source>
</evidence>
<keyword evidence="3" id="KW-1185">Reference proteome</keyword>
<gene>
    <name evidence="2" type="ORF">GFD30_11270</name>
</gene>
<keyword evidence="1" id="KW-0732">Signal</keyword>
<accession>A0A6L5G955</accession>
<organism evidence="2 3">
    <name type="scientific">Glycomyces albidus</name>
    <dbReference type="NCBI Taxonomy" id="2656774"/>
    <lineage>
        <taxon>Bacteria</taxon>
        <taxon>Bacillati</taxon>
        <taxon>Actinomycetota</taxon>
        <taxon>Actinomycetes</taxon>
        <taxon>Glycomycetales</taxon>
        <taxon>Glycomycetaceae</taxon>
        <taxon>Glycomyces</taxon>
    </lineage>
</organism>
<comment type="caution">
    <text evidence="2">The sequence shown here is derived from an EMBL/GenBank/DDBJ whole genome shotgun (WGS) entry which is preliminary data.</text>
</comment>
<reference evidence="2 3" key="1">
    <citation type="submission" date="2019-10" db="EMBL/GenBank/DDBJ databases">
        <title>Glycomyces albidus sp. nov., a novel actinomycete isolated from rhizosphere soil of wheat (Triticum aestivum L.).</title>
        <authorList>
            <person name="Qian L."/>
        </authorList>
    </citation>
    <scope>NUCLEOTIDE SEQUENCE [LARGE SCALE GENOMIC DNA]</scope>
    <source>
        <strain evidence="2 3">NEAU-7082</strain>
    </source>
</reference>
<evidence type="ECO:0000313" key="2">
    <source>
        <dbReference type="EMBL" id="MQM26146.1"/>
    </source>
</evidence>
<name>A0A6L5G955_9ACTN</name>
<dbReference type="Proteomes" id="UP000477750">
    <property type="component" value="Unassembled WGS sequence"/>
</dbReference>
<feature type="signal peptide" evidence="1">
    <location>
        <begin position="1"/>
        <end position="22"/>
    </location>
</feature>
<dbReference type="EMBL" id="WIAO01000011">
    <property type="protein sequence ID" value="MQM26146.1"/>
    <property type="molecule type" value="Genomic_DNA"/>
</dbReference>
<sequence>MTIRLRTSLLRSLITAAAGAMAFILLGASPAAAHYVYQEGHVYRTNDLCVHERSEISHGDGGGYSRVDVSSTTILAPGGAFPCAHANHKPANNIAAKIQVLAWNGSAWYVCAETAWVYNDHTTWQLIIESRMLGLPWCGTGWYGTMGHGYVWNNAWYGGTMWSGNHWLPDYSLSATEAPTHIPEAGDTVGVLDASGNEVLDADGEPVTVVVGEAPASGPDTAIADAGTSLTAEDGSTITEIPLYQTSELVTNNT</sequence>